<evidence type="ECO:0000256" key="5">
    <source>
        <dbReference type="SAM" id="Phobius"/>
    </source>
</evidence>
<name>A0A5C4U454_9CORY</name>
<reference evidence="7 8" key="1">
    <citation type="submission" date="2019-06" db="EMBL/GenBank/DDBJ databases">
        <authorList>
            <person name="Li J."/>
        </authorList>
    </citation>
    <scope>NUCLEOTIDE SEQUENCE [LARGE SCALE GENOMIC DNA]</scope>
    <source>
        <strain evidence="7 8">LMG 28165</strain>
    </source>
</reference>
<sequence length="430" mass="45104">MDIRRLIDTTRMSAYQWLIIALACFVNALDGYDLVAMAFTSTAVSAELGLSGSQLGWLFSSALIGIGLGSIFLAPLADQFGRKQLIVASLIINLVGLSLTVATPSFSLLLLFRIITGIGVGGILACVTVLTSEFSNLRYRGLAMSIYASGYGLGATLCGVLSAQLIPTQGWRSIFVVGAALTLLALVLTLAIIPESPETLAKRGQHDRLTRLVHRLGKGEELAGRTPTVRSLAEQPRARARDVLHSDFARVTLALWAAFGLITFGFNYANQWTPKLLTEAGLSAQQGIVGGIMLSFGGTLGSLLYGALTTRFDARRTLITFSLGSAAVLVAFISSTHIPPLMLALGVAVGMLLNGCITGMYTITPQAYPFALRATGVGTAIGISRVGAVLGPLIVGYLVDAGWNPQSLYVGAGVVMLAAAAAVCVARAPR</sequence>
<dbReference type="PROSITE" id="PS00217">
    <property type="entry name" value="SUGAR_TRANSPORT_2"/>
    <property type="match status" value="1"/>
</dbReference>
<keyword evidence="4 5" id="KW-0472">Membrane</keyword>
<comment type="caution">
    <text evidence="7">The sequence shown here is derived from an EMBL/GenBank/DDBJ whole genome shotgun (WGS) entry which is preliminary data.</text>
</comment>
<dbReference type="SUPFAM" id="SSF103473">
    <property type="entry name" value="MFS general substrate transporter"/>
    <property type="match status" value="1"/>
</dbReference>
<feature type="transmembrane region" description="Helical" evidence="5">
    <location>
        <begin position="288"/>
        <end position="306"/>
    </location>
</feature>
<feature type="transmembrane region" description="Helical" evidence="5">
    <location>
        <begin position="370"/>
        <end position="395"/>
    </location>
</feature>
<dbReference type="AlphaFoldDB" id="A0A5C4U454"/>
<feature type="transmembrane region" description="Helical" evidence="5">
    <location>
        <begin position="407"/>
        <end position="426"/>
    </location>
</feature>
<dbReference type="InterPro" id="IPR005829">
    <property type="entry name" value="Sugar_transporter_CS"/>
</dbReference>
<keyword evidence="2 5" id="KW-0812">Transmembrane</keyword>
<evidence type="ECO:0000256" key="3">
    <source>
        <dbReference type="ARBA" id="ARBA00022989"/>
    </source>
</evidence>
<proteinExistence type="predicted"/>
<dbReference type="PANTHER" id="PTHR23508:SF10">
    <property type="entry name" value="CARBOXYLIC ACID TRANSPORTER PROTEIN HOMOLOG"/>
    <property type="match status" value="1"/>
</dbReference>
<keyword evidence="3 5" id="KW-1133">Transmembrane helix</keyword>
<dbReference type="PROSITE" id="PS51257">
    <property type="entry name" value="PROKAR_LIPOPROTEIN"/>
    <property type="match status" value="1"/>
</dbReference>
<dbReference type="InterPro" id="IPR036259">
    <property type="entry name" value="MFS_trans_sf"/>
</dbReference>
<evidence type="ECO:0000259" key="6">
    <source>
        <dbReference type="PROSITE" id="PS50850"/>
    </source>
</evidence>
<dbReference type="InterPro" id="IPR020846">
    <property type="entry name" value="MFS_dom"/>
</dbReference>
<feature type="domain" description="Major facilitator superfamily (MFS) profile" evidence="6">
    <location>
        <begin position="19"/>
        <end position="430"/>
    </location>
</feature>
<feature type="transmembrane region" description="Helical" evidence="5">
    <location>
        <begin position="55"/>
        <end position="73"/>
    </location>
</feature>
<dbReference type="CDD" id="cd17365">
    <property type="entry name" value="MFS_PcaK_like"/>
    <property type="match status" value="1"/>
</dbReference>
<feature type="transmembrane region" description="Helical" evidence="5">
    <location>
        <begin position="142"/>
        <end position="166"/>
    </location>
</feature>
<feature type="transmembrane region" description="Helical" evidence="5">
    <location>
        <begin position="12"/>
        <end position="29"/>
    </location>
</feature>
<dbReference type="GO" id="GO:0005886">
    <property type="term" value="C:plasma membrane"/>
    <property type="evidence" value="ECO:0007669"/>
    <property type="project" value="UniProtKB-SubCell"/>
</dbReference>
<feature type="transmembrane region" description="Helical" evidence="5">
    <location>
        <begin position="248"/>
        <end position="268"/>
    </location>
</feature>
<feature type="transmembrane region" description="Helical" evidence="5">
    <location>
        <begin position="341"/>
        <end position="363"/>
    </location>
</feature>
<comment type="subcellular location">
    <subcellularLocation>
        <location evidence="1">Cell membrane</location>
        <topology evidence="1">Multi-pass membrane protein</topology>
    </subcellularLocation>
</comment>
<dbReference type="Pfam" id="PF07690">
    <property type="entry name" value="MFS_1"/>
    <property type="match status" value="1"/>
</dbReference>
<dbReference type="InterPro" id="IPR011701">
    <property type="entry name" value="MFS"/>
</dbReference>
<keyword evidence="8" id="KW-1185">Reference proteome</keyword>
<protein>
    <submittedName>
        <fullName evidence="7">MFS transporter</fullName>
    </submittedName>
</protein>
<accession>A0A5C4U454</accession>
<evidence type="ECO:0000256" key="2">
    <source>
        <dbReference type="ARBA" id="ARBA00022692"/>
    </source>
</evidence>
<dbReference type="EMBL" id="VDHJ01000010">
    <property type="protein sequence ID" value="TNL96663.1"/>
    <property type="molecule type" value="Genomic_DNA"/>
</dbReference>
<feature type="transmembrane region" description="Helical" evidence="5">
    <location>
        <begin position="318"/>
        <end position="335"/>
    </location>
</feature>
<dbReference type="GO" id="GO:0046943">
    <property type="term" value="F:carboxylic acid transmembrane transporter activity"/>
    <property type="evidence" value="ECO:0007669"/>
    <property type="project" value="TreeGrafter"/>
</dbReference>
<feature type="transmembrane region" description="Helical" evidence="5">
    <location>
        <begin position="85"/>
        <end position="102"/>
    </location>
</feature>
<dbReference type="PANTHER" id="PTHR23508">
    <property type="entry name" value="CARBOXYLIC ACID TRANSPORTER PROTEIN HOMOLOG"/>
    <property type="match status" value="1"/>
</dbReference>
<feature type="transmembrane region" description="Helical" evidence="5">
    <location>
        <begin position="172"/>
        <end position="193"/>
    </location>
</feature>
<dbReference type="OrthoDB" id="9109650at2"/>
<dbReference type="Proteomes" id="UP000312032">
    <property type="component" value="Unassembled WGS sequence"/>
</dbReference>
<evidence type="ECO:0000313" key="7">
    <source>
        <dbReference type="EMBL" id="TNL96663.1"/>
    </source>
</evidence>
<evidence type="ECO:0000256" key="4">
    <source>
        <dbReference type="ARBA" id="ARBA00023136"/>
    </source>
</evidence>
<dbReference type="Gene3D" id="1.20.1250.20">
    <property type="entry name" value="MFS general substrate transporter like domains"/>
    <property type="match status" value="1"/>
</dbReference>
<dbReference type="PROSITE" id="PS50850">
    <property type="entry name" value="MFS"/>
    <property type="match status" value="1"/>
</dbReference>
<evidence type="ECO:0000256" key="1">
    <source>
        <dbReference type="ARBA" id="ARBA00004651"/>
    </source>
</evidence>
<evidence type="ECO:0000313" key="8">
    <source>
        <dbReference type="Proteomes" id="UP000312032"/>
    </source>
</evidence>
<organism evidence="7 8">
    <name type="scientific">Corynebacterium tapiri</name>
    <dbReference type="NCBI Taxonomy" id="1448266"/>
    <lineage>
        <taxon>Bacteria</taxon>
        <taxon>Bacillati</taxon>
        <taxon>Actinomycetota</taxon>
        <taxon>Actinomycetes</taxon>
        <taxon>Mycobacteriales</taxon>
        <taxon>Corynebacteriaceae</taxon>
        <taxon>Corynebacterium</taxon>
    </lineage>
</organism>
<dbReference type="PROSITE" id="PS00216">
    <property type="entry name" value="SUGAR_TRANSPORT_1"/>
    <property type="match status" value="1"/>
</dbReference>
<feature type="transmembrane region" description="Helical" evidence="5">
    <location>
        <begin position="108"/>
        <end position="130"/>
    </location>
</feature>
<gene>
    <name evidence="7" type="ORF">FHE74_08170</name>
</gene>